<keyword evidence="1" id="KW-0805">Transcription regulation</keyword>
<reference evidence="5 6" key="1">
    <citation type="journal article" date="2017" name="Nature">
        <title>The Apostasia genome and the evolution of orchids.</title>
        <authorList>
            <person name="Zhang G.Q."/>
            <person name="Liu K.W."/>
            <person name="Li Z."/>
            <person name="Lohaus R."/>
            <person name="Hsiao Y.Y."/>
            <person name="Niu S.C."/>
            <person name="Wang J.Y."/>
            <person name="Lin Y.C."/>
            <person name="Xu Q."/>
            <person name="Chen L.J."/>
            <person name="Yoshida K."/>
            <person name="Fujiwara S."/>
            <person name="Wang Z.W."/>
            <person name="Zhang Y.Q."/>
            <person name="Mitsuda N."/>
            <person name="Wang M."/>
            <person name="Liu G.H."/>
            <person name="Pecoraro L."/>
            <person name="Huang H.X."/>
            <person name="Xiao X.J."/>
            <person name="Lin M."/>
            <person name="Wu X.Y."/>
            <person name="Wu W.L."/>
            <person name="Chen Y.Y."/>
            <person name="Chang S.B."/>
            <person name="Sakamoto S."/>
            <person name="Ohme-Takagi M."/>
            <person name="Yagi M."/>
            <person name="Zeng S.J."/>
            <person name="Shen C.Y."/>
            <person name="Yeh C.M."/>
            <person name="Luo Y.B."/>
            <person name="Tsai W.C."/>
            <person name="Van de Peer Y."/>
            <person name="Liu Z.J."/>
        </authorList>
    </citation>
    <scope>NUCLEOTIDE SEQUENCE [LARGE SCALE GENOMIC DNA]</scope>
    <source>
        <strain evidence="6">cv. Shenzhen</strain>
        <tissue evidence="5">Stem</tissue>
    </source>
</reference>
<dbReference type="PROSITE" id="PS50888">
    <property type="entry name" value="BHLH"/>
    <property type="match status" value="1"/>
</dbReference>
<dbReference type="PANTHER" id="PTHR46196:SF4">
    <property type="entry name" value="TRANSCRIPTION FACTOR LHW"/>
    <property type="match status" value="1"/>
</dbReference>
<dbReference type="OrthoDB" id="1883654at2759"/>
<dbReference type="Pfam" id="PF23176">
    <property type="entry name" value="bHLH_LHW"/>
    <property type="match status" value="1"/>
</dbReference>
<feature type="compositionally biased region" description="Basic and acidic residues" evidence="3">
    <location>
        <begin position="663"/>
        <end position="675"/>
    </location>
</feature>
<dbReference type="AlphaFoldDB" id="A0A2I0B165"/>
<keyword evidence="6" id="KW-1185">Reference proteome</keyword>
<evidence type="ECO:0000256" key="3">
    <source>
        <dbReference type="SAM" id="MobiDB-lite"/>
    </source>
</evidence>
<dbReference type="Proteomes" id="UP000236161">
    <property type="component" value="Unassembled WGS sequence"/>
</dbReference>
<dbReference type="Pfam" id="PF14215">
    <property type="entry name" value="bHLH-MYC_N"/>
    <property type="match status" value="1"/>
</dbReference>
<name>A0A2I0B165_9ASPA</name>
<evidence type="ECO:0000313" key="6">
    <source>
        <dbReference type="Proteomes" id="UP000236161"/>
    </source>
</evidence>
<evidence type="ECO:0000256" key="2">
    <source>
        <dbReference type="ARBA" id="ARBA00023163"/>
    </source>
</evidence>
<dbReference type="PANTHER" id="PTHR46196">
    <property type="entry name" value="TRANSCRIPTION FACTOR BHLH155-LIKE ISOFORM X1-RELATED"/>
    <property type="match status" value="1"/>
</dbReference>
<dbReference type="GO" id="GO:0046983">
    <property type="term" value="F:protein dimerization activity"/>
    <property type="evidence" value="ECO:0007669"/>
    <property type="project" value="InterPro"/>
</dbReference>
<feature type="region of interest" description="Disordered" evidence="3">
    <location>
        <begin position="651"/>
        <end position="675"/>
    </location>
</feature>
<dbReference type="InterPro" id="IPR043561">
    <property type="entry name" value="LHW-like"/>
</dbReference>
<dbReference type="CDD" id="cd18915">
    <property type="entry name" value="bHLH_AtLHW_like"/>
    <property type="match status" value="1"/>
</dbReference>
<evidence type="ECO:0000256" key="1">
    <source>
        <dbReference type="ARBA" id="ARBA00023015"/>
    </source>
</evidence>
<dbReference type="GO" id="GO:0003700">
    <property type="term" value="F:DNA-binding transcription factor activity"/>
    <property type="evidence" value="ECO:0007669"/>
    <property type="project" value="InterPro"/>
</dbReference>
<proteinExistence type="predicted"/>
<accession>A0A2I0B165</accession>
<dbReference type="STRING" id="1088818.A0A2I0B165"/>
<evidence type="ECO:0000313" key="5">
    <source>
        <dbReference type="EMBL" id="PKA61543.1"/>
    </source>
</evidence>
<gene>
    <name evidence="5" type="primary">LHW</name>
    <name evidence="5" type="ORF">AXF42_Ash018831</name>
</gene>
<organism evidence="5 6">
    <name type="scientific">Apostasia shenzhenica</name>
    <dbReference type="NCBI Taxonomy" id="1088818"/>
    <lineage>
        <taxon>Eukaryota</taxon>
        <taxon>Viridiplantae</taxon>
        <taxon>Streptophyta</taxon>
        <taxon>Embryophyta</taxon>
        <taxon>Tracheophyta</taxon>
        <taxon>Spermatophyta</taxon>
        <taxon>Magnoliopsida</taxon>
        <taxon>Liliopsida</taxon>
        <taxon>Asparagales</taxon>
        <taxon>Orchidaceae</taxon>
        <taxon>Apostasioideae</taxon>
        <taxon>Apostasia</taxon>
    </lineage>
</organism>
<sequence>METELREALRRLCDEIGWSYAVFWRAIGSPSPKHLVWGDGHWYGKLQPSVSGGADYYVDSELGSQAESIINELVNKVMVPQVHVIGDGIVGQAASTGNHHWILRDVATDRGSVGKYLGDVSFHFLAGIQTIVVVPVLPQGVLQLGSTKRVMENFLFVNHARISFTQLTRELGCFFGVTQKALGRNSLRHDCDSPCSHGFSGVDRSLSIITDKCNHQLSISSASRSFSRPSNNLVAHCNESYANVDPEGNSNFILNHCLKSELVEAQEIYNGDFLSRNEMPFTSVSRCQEQLSSMTSGLCSDSLSLMEGNPLSVRGFNPTVDGIDIAIDSLLARNGTPRNANGAERLISASAIQTPLINLPGMNSLLGQTNRLYGPQGTSLSCHADGLSVNKSQIISTSGNLIKDEDLSPSPCSEMRSENLKECGFESSKTIDANQRIEGRRLMGNLNCMDNKSQNICRNNDPRIVFMPNEKSPSFPLLATSGDDLFDALGIHGDLDGTEASSQVIDFACTTQPSIPSTFDSANDVSSTETFSESNTDQLLDAIVSKKHIPAIHNLYENTYIKTSVTKLSSSPPHCGSSNEGSAASELKQGEYYSHYLLENSAEPGASTSFWSGSSLDTSEKPGFNSEISLRAGSGESMKENKLFISHAGKADEMSKLTKKRPRPGESPRPRPKDRQLIMDRVKELREIVPNGAKCSIDALLEKTIKHMLFLQSVTKHADKLKETREPKIIGKDGAVCVKENFQGGATWAFDVGSQPMTCPIIVEDLNPPREMLVEMLCEERGFFLEIADLIKGLGLTILKGVMEVREHKIWARFAVEANRDVTRMEIFLSLVHLLEPTFGSVAGPHYT</sequence>
<dbReference type="EMBL" id="KZ451929">
    <property type="protein sequence ID" value="PKA61543.1"/>
    <property type="molecule type" value="Genomic_DNA"/>
</dbReference>
<feature type="domain" description="BHLH" evidence="4">
    <location>
        <begin position="662"/>
        <end position="711"/>
    </location>
</feature>
<dbReference type="InterPro" id="IPR025610">
    <property type="entry name" value="MYC/MYB_N"/>
</dbReference>
<protein>
    <submittedName>
        <fullName evidence="5">Transcription factor LHW</fullName>
    </submittedName>
</protein>
<evidence type="ECO:0000259" key="4">
    <source>
        <dbReference type="PROSITE" id="PS50888"/>
    </source>
</evidence>
<dbReference type="InterPro" id="IPR011598">
    <property type="entry name" value="bHLH_dom"/>
</dbReference>
<keyword evidence="2" id="KW-0804">Transcription</keyword>